<feature type="compositionally biased region" description="Basic and acidic residues" evidence="1">
    <location>
        <begin position="79"/>
        <end position="93"/>
    </location>
</feature>
<evidence type="ECO:0000313" key="2">
    <source>
        <dbReference type="EMBL" id="KUG24277.1"/>
    </source>
</evidence>
<name>A0A0W8FTL8_9ZZZZ</name>
<dbReference type="AlphaFoldDB" id="A0A0W8FTL8"/>
<accession>A0A0W8FTL8</accession>
<feature type="region of interest" description="Disordered" evidence="1">
    <location>
        <begin position="71"/>
        <end position="93"/>
    </location>
</feature>
<proteinExistence type="predicted"/>
<dbReference type="EMBL" id="LNQE01000853">
    <property type="protein sequence ID" value="KUG24277.1"/>
    <property type="molecule type" value="Genomic_DNA"/>
</dbReference>
<protein>
    <submittedName>
        <fullName evidence="2">Uncharacterized protein</fullName>
    </submittedName>
</protein>
<gene>
    <name evidence="2" type="ORF">ASZ90_005911</name>
</gene>
<sequence length="93" mass="10829">MNNLENSLDKIAETILHFDEASLTSLWEKYKNKMENFSTSRDWEKAVIVFSIINAVRAKNAIFNENLLKNKSSNQTKSPSKEPKEKHYLKLVK</sequence>
<evidence type="ECO:0000256" key="1">
    <source>
        <dbReference type="SAM" id="MobiDB-lite"/>
    </source>
</evidence>
<organism evidence="2">
    <name type="scientific">hydrocarbon metagenome</name>
    <dbReference type="NCBI Taxonomy" id="938273"/>
    <lineage>
        <taxon>unclassified sequences</taxon>
        <taxon>metagenomes</taxon>
        <taxon>ecological metagenomes</taxon>
    </lineage>
</organism>
<reference evidence="2" key="1">
    <citation type="journal article" date="2015" name="Proc. Natl. Acad. Sci. U.S.A.">
        <title>Networks of energetic and metabolic interactions define dynamics in microbial communities.</title>
        <authorList>
            <person name="Embree M."/>
            <person name="Liu J.K."/>
            <person name="Al-Bassam M.M."/>
            <person name="Zengler K."/>
        </authorList>
    </citation>
    <scope>NUCLEOTIDE SEQUENCE</scope>
</reference>
<comment type="caution">
    <text evidence="2">The sequence shown here is derived from an EMBL/GenBank/DDBJ whole genome shotgun (WGS) entry which is preliminary data.</text>
</comment>